<dbReference type="EMBL" id="JAGFNZ010000002">
    <property type="protein sequence ID" value="MBW7572622.1"/>
    <property type="molecule type" value="Genomic_DNA"/>
</dbReference>
<comment type="caution">
    <text evidence="2">The sequence shown here is derived from an EMBL/GenBank/DDBJ whole genome shotgun (WGS) entry which is preliminary data.</text>
</comment>
<protein>
    <recommendedName>
        <fullName evidence="4">Zn-finger containing protein</fullName>
    </recommendedName>
</protein>
<proteinExistence type="predicted"/>
<keyword evidence="1" id="KW-0472">Membrane</keyword>
<feature type="transmembrane region" description="Helical" evidence="1">
    <location>
        <begin position="37"/>
        <end position="56"/>
    </location>
</feature>
<evidence type="ECO:0000313" key="2">
    <source>
        <dbReference type="EMBL" id="MBW7572622.1"/>
    </source>
</evidence>
<sequence length="141" mass="17027">MDWFRRMMMGRYGTDQLCVAFAVLYVLLSLIAQLFRLPILLLIAYIPLALCFYRMFSRNIGKRYQENVRFLKWWSPVHERLRRSLYRAQNGMHHLSYRMKDRKTHRYYKCPHCSNTLRVPKGKGKISITCPVCRTEFIKKT</sequence>
<accession>A0ABS7DMW5</accession>
<organism evidence="2 3">
    <name type="scientific">Caproiciproducens faecalis</name>
    <dbReference type="NCBI Taxonomy" id="2820301"/>
    <lineage>
        <taxon>Bacteria</taxon>
        <taxon>Bacillati</taxon>
        <taxon>Bacillota</taxon>
        <taxon>Clostridia</taxon>
        <taxon>Eubacteriales</taxon>
        <taxon>Acutalibacteraceae</taxon>
        <taxon>Caproiciproducens</taxon>
    </lineage>
</organism>
<dbReference type="RefSeq" id="WP_219965012.1">
    <property type="nucleotide sequence ID" value="NZ_JAGFNZ010000002.1"/>
</dbReference>
<keyword evidence="1" id="KW-1133">Transmembrane helix</keyword>
<name>A0ABS7DMW5_9FIRM</name>
<keyword evidence="1" id="KW-0812">Transmembrane</keyword>
<dbReference type="Proteomes" id="UP000719942">
    <property type="component" value="Unassembled WGS sequence"/>
</dbReference>
<gene>
    <name evidence="2" type="ORF">J5W02_07325</name>
</gene>
<reference evidence="2 3" key="1">
    <citation type="submission" date="2021-03" db="EMBL/GenBank/DDBJ databases">
        <title>Caproiciproducens sp. nov. isolated from feces of cow.</title>
        <authorList>
            <person name="Choi J.-Y."/>
        </authorList>
    </citation>
    <scope>NUCLEOTIDE SEQUENCE [LARGE SCALE GENOMIC DNA]</scope>
    <source>
        <strain evidence="2 3">AGMB10547</strain>
    </source>
</reference>
<evidence type="ECO:0000256" key="1">
    <source>
        <dbReference type="SAM" id="Phobius"/>
    </source>
</evidence>
<evidence type="ECO:0000313" key="3">
    <source>
        <dbReference type="Proteomes" id="UP000719942"/>
    </source>
</evidence>
<keyword evidence="3" id="KW-1185">Reference proteome</keyword>
<feature type="transmembrane region" description="Helical" evidence="1">
    <location>
        <begin position="12"/>
        <end position="31"/>
    </location>
</feature>
<evidence type="ECO:0008006" key="4">
    <source>
        <dbReference type="Google" id="ProtNLM"/>
    </source>
</evidence>